<evidence type="ECO:0000256" key="9">
    <source>
        <dbReference type="SAM" id="Phobius"/>
    </source>
</evidence>
<dbReference type="RefSeq" id="WP_344858570.1">
    <property type="nucleotide sequence ID" value="NZ_BAAAZN010000004.1"/>
</dbReference>
<dbReference type="Gene3D" id="3.40.710.10">
    <property type="entry name" value="DD-peptidase/beta-lactamase superfamily"/>
    <property type="match status" value="1"/>
</dbReference>
<gene>
    <name evidence="12" type="ORF">GCM10022222_23440</name>
</gene>
<keyword evidence="12" id="KW-0121">Carboxypeptidase</keyword>
<keyword evidence="12" id="KW-0645">Protease</keyword>
<protein>
    <submittedName>
        <fullName evidence="12">D-alanyl-D-alanine carboxypeptidase family protein</fullName>
    </submittedName>
</protein>
<keyword evidence="13" id="KW-1185">Reference proteome</keyword>
<sequence length="411" mass="42379">MHNAFPRSRRVLASALTAGLLAVAAPAVFAVPAQAQQCADRAAPPAPVDTSEQPKPGQAAPAPLPVPAQPVGGQRLGGCGVVLPVGALNPPDGDTAASWVLQDLDSGDVLAAKDPHARERPASLIKTLLALVVVTEMHPDQVVVPTKEDAEQECTCVGITAGAQYTVDQLMHGLLMHSGNDVAHAFATALGGVDVAVAKMNQLAARIGATDTRAATPSGLDGPGMSTSAYDLSTIFHYAMKQPEFAQAVGTKAYTIPAIGGKPAIPVYNDNKLLGVYPGFLGGKTGFTDDARHTYVGAAQHEGRRLAVVMMRAEQQPSRVVDQAAKLLDYGFSLENDHAAPVGRIVYEPSATAPSAPQANGNVAAAGGTSSAAPAKPDPFGTTGWVLTLVVAVIIVAGFVLGNQRKKRPQR</sequence>
<dbReference type="PRINTS" id="PR00725">
    <property type="entry name" value="DADACBPTASE1"/>
</dbReference>
<feature type="transmembrane region" description="Helical" evidence="9">
    <location>
        <begin position="384"/>
        <end position="402"/>
    </location>
</feature>
<evidence type="ECO:0000256" key="4">
    <source>
        <dbReference type="ARBA" id="ARBA00022960"/>
    </source>
</evidence>
<feature type="region of interest" description="Disordered" evidence="8">
    <location>
        <begin position="356"/>
        <end position="375"/>
    </location>
</feature>
<dbReference type="SUPFAM" id="SSF56601">
    <property type="entry name" value="beta-lactamase/transpeptidase-like"/>
    <property type="match status" value="1"/>
</dbReference>
<evidence type="ECO:0000256" key="8">
    <source>
        <dbReference type="SAM" id="MobiDB-lite"/>
    </source>
</evidence>
<proteinExistence type="inferred from homology"/>
<evidence type="ECO:0000313" key="13">
    <source>
        <dbReference type="Proteomes" id="UP001500689"/>
    </source>
</evidence>
<keyword evidence="2 10" id="KW-0732">Signal</keyword>
<dbReference type="PROSITE" id="PS51318">
    <property type="entry name" value="TAT"/>
    <property type="match status" value="1"/>
</dbReference>
<evidence type="ECO:0000256" key="1">
    <source>
        <dbReference type="ARBA" id="ARBA00007164"/>
    </source>
</evidence>
<comment type="similarity">
    <text evidence="1 7">Belongs to the peptidase S11 family.</text>
</comment>
<keyword evidence="9" id="KW-0472">Membrane</keyword>
<evidence type="ECO:0000256" key="6">
    <source>
        <dbReference type="ARBA" id="ARBA00023316"/>
    </source>
</evidence>
<keyword evidence="5" id="KW-0573">Peptidoglycan synthesis</keyword>
<dbReference type="PANTHER" id="PTHR21581:SF33">
    <property type="entry name" value="D-ALANYL-D-ALANINE CARBOXYPEPTIDASE DACB"/>
    <property type="match status" value="1"/>
</dbReference>
<name>A0ABP6VU59_9PSEU</name>
<dbReference type="InterPro" id="IPR001967">
    <property type="entry name" value="Peptidase_S11_N"/>
</dbReference>
<dbReference type="EMBL" id="BAAAZN010000004">
    <property type="protein sequence ID" value="GAA3539180.1"/>
    <property type="molecule type" value="Genomic_DNA"/>
</dbReference>
<keyword evidence="6" id="KW-0961">Cell wall biogenesis/degradation</keyword>
<dbReference type="GO" id="GO:0004180">
    <property type="term" value="F:carboxypeptidase activity"/>
    <property type="evidence" value="ECO:0007669"/>
    <property type="project" value="UniProtKB-KW"/>
</dbReference>
<comment type="caution">
    <text evidence="12">The sequence shown here is derived from an EMBL/GenBank/DDBJ whole genome shotgun (WGS) entry which is preliminary data.</text>
</comment>
<dbReference type="InterPro" id="IPR006311">
    <property type="entry name" value="TAT_signal"/>
</dbReference>
<keyword evidence="9" id="KW-0812">Transmembrane</keyword>
<dbReference type="InterPro" id="IPR012338">
    <property type="entry name" value="Beta-lactam/transpept-like"/>
</dbReference>
<feature type="domain" description="Peptidase S11 D-alanyl-D-alanine carboxypeptidase A N-terminal" evidence="11">
    <location>
        <begin position="95"/>
        <end position="314"/>
    </location>
</feature>
<evidence type="ECO:0000256" key="3">
    <source>
        <dbReference type="ARBA" id="ARBA00022801"/>
    </source>
</evidence>
<evidence type="ECO:0000259" key="11">
    <source>
        <dbReference type="Pfam" id="PF00768"/>
    </source>
</evidence>
<feature type="chain" id="PRO_5046256589" evidence="10">
    <location>
        <begin position="36"/>
        <end position="411"/>
    </location>
</feature>
<keyword evidence="9" id="KW-1133">Transmembrane helix</keyword>
<evidence type="ECO:0000256" key="5">
    <source>
        <dbReference type="ARBA" id="ARBA00022984"/>
    </source>
</evidence>
<organism evidence="12 13">
    <name type="scientific">Amycolatopsis ultiminotia</name>
    <dbReference type="NCBI Taxonomy" id="543629"/>
    <lineage>
        <taxon>Bacteria</taxon>
        <taxon>Bacillati</taxon>
        <taxon>Actinomycetota</taxon>
        <taxon>Actinomycetes</taxon>
        <taxon>Pseudonocardiales</taxon>
        <taxon>Pseudonocardiaceae</taxon>
        <taxon>Amycolatopsis</taxon>
    </lineage>
</organism>
<evidence type="ECO:0000313" key="12">
    <source>
        <dbReference type="EMBL" id="GAA3539180.1"/>
    </source>
</evidence>
<evidence type="ECO:0000256" key="10">
    <source>
        <dbReference type="SAM" id="SignalP"/>
    </source>
</evidence>
<feature type="region of interest" description="Disordered" evidence="8">
    <location>
        <begin position="40"/>
        <end position="70"/>
    </location>
</feature>
<feature type="signal peptide" evidence="10">
    <location>
        <begin position="1"/>
        <end position="35"/>
    </location>
</feature>
<keyword evidence="4" id="KW-0133">Cell shape</keyword>
<evidence type="ECO:0000256" key="7">
    <source>
        <dbReference type="RuleBase" id="RU004016"/>
    </source>
</evidence>
<evidence type="ECO:0000256" key="2">
    <source>
        <dbReference type="ARBA" id="ARBA00022729"/>
    </source>
</evidence>
<dbReference type="Proteomes" id="UP001500689">
    <property type="component" value="Unassembled WGS sequence"/>
</dbReference>
<reference evidence="13" key="1">
    <citation type="journal article" date="2019" name="Int. J. Syst. Evol. Microbiol.">
        <title>The Global Catalogue of Microorganisms (GCM) 10K type strain sequencing project: providing services to taxonomists for standard genome sequencing and annotation.</title>
        <authorList>
            <consortium name="The Broad Institute Genomics Platform"/>
            <consortium name="The Broad Institute Genome Sequencing Center for Infectious Disease"/>
            <person name="Wu L."/>
            <person name="Ma J."/>
        </authorList>
    </citation>
    <scope>NUCLEOTIDE SEQUENCE [LARGE SCALE GENOMIC DNA]</scope>
    <source>
        <strain evidence="13">JCM 16898</strain>
    </source>
</reference>
<keyword evidence="3" id="KW-0378">Hydrolase</keyword>
<dbReference type="InterPro" id="IPR018044">
    <property type="entry name" value="Peptidase_S11"/>
</dbReference>
<dbReference type="PANTHER" id="PTHR21581">
    <property type="entry name" value="D-ALANYL-D-ALANINE CARBOXYPEPTIDASE"/>
    <property type="match status" value="1"/>
</dbReference>
<accession>A0ABP6VU59</accession>
<dbReference type="Pfam" id="PF00768">
    <property type="entry name" value="Peptidase_S11"/>
    <property type="match status" value="1"/>
</dbReference>